<evidence type="ECO:0000313" key="3">
    <source>
        <dbReference type="Proteomes" id="UP000297814"/>
    </source>
</evidence>
<accession>A0A4Z1HAD7</accession>
<comment type="caution">
    <text evidence="2">The sequence shown here is derived from an EMBL/GenBank/DDBJ whole genome shotgun (WGS) entry which is preliminary data.</text>
</comment>
<sequence>MGISTNEVDQVILPQEIYRVPFGSFSWEISEEGPAMSQTFPQHDISTLETSNDKWNNGPPVITASTASHSKSSALNQNPL</sequence>
<dbReference type="Proteomes" id="UP000297814">
    <property type="component" value="Unassembled WGS sequence"/>
</dbReference>
<feature type="region of interest" description="Disordered" evidence="1">
    <location>
        <begin position="47"/>
        <end position="80"/>
    </location>
</feature>
<protein>
    <submittedName>
        <fullName evidence="2">Uncharacterized protein</fullName>
    </submittedName>
</protein>
<proteinExistence type="predicted"/>
<gene>
    <name evidence="2" type="ORF">BHYA_0012g00070</name>
</gene>
<reference evidence="2 3" key="1">
    <citation type="submission" date="2017-12" db="EMBL/GenBank/DDBJ databases">
        <title>Comparative genomics of Botrytis spp.</title>
        <authorList>
            <person name="Valero-Jimenez C.A."/>
            <person name="Tapia P."/>
            <person name="Veloso J."/>
            <person name="Silva-Moreno E."/>
            <person name="Staats M."/>
            <person name="Valdes J.H."/>
            <person name="Van Kan J.A.L."/>
        </authorList>
    </citation>
    <scope>NUCLEOTIDE SEQUENCE [LARGE SCALE GENOMIC DNA]</scope>
    <source>
        <strain evidence="2 3">Bh0001</strain>
    </source>
</reference>
<dbReference type="EMBL" id="PQXK01000012">
    <property type="protein sequence ID" value="TGO42093.1"/>
    <property type="molecule type" value="Genomic_DNA"/>
</dbReference>
<organism evidence="2 3">
    <name type="scientific">Botrytis hyacinthi</name>
    <dbReference type="NCBI Taxonomy" id="278943"/>
    <lineage>
        <taxon>Eukaryota</taxon>
        <taxon>Fungi</taxon>
        <taxon>Dikarya</taxon>
        <taxon>Ascomycota</taxon>
        <taxon>Pezizomycotina</taxon>
        <taxon>Leotiomycetes</taxon>
        <taxon>Helotiales</taxon>
        <taxon>Sclerotiniaceae</taxon>
        <taxon>Botrytis</taxon>
    </lineage>
</organism>
<feature type="compositionally biased region" description="Low complexity" evidence="1">
    <location>
        <begin position="63"/>
        <end position="74"/>
    </location>
</feature>
<keyword evidence="3" id="KW-1185">Reference proteome</keyword>
<evidence type="ECO:0000256" key="1">
    <source>
        <dbReference type="SAM" id="MobiDB-lite"/>
    </source>
</evidence>
<dbReference type="AlphaFoldDB" id="A0A4Z1HAD7"/>
<evidence type="ECO:0000313" key="2">
    <source>
        <dbReference type="EMBL" id="TGO42093.1"/>
    </source>
</evidence>
<name>A0A4Z1HAD7_9HELO</name>